<dbReference type="Gene3D" id="3.90.730.10">
    <property type="entry name" value="Ribonuclease T2-like"/>
    <property type="match status" value="1"/>
</dbReference>
<dbReference type="EMBL" id="FQZC01000003">
    <property type="protein sequence ID" value="SHJ52189.1"/>
    <property type="molecule type" value="Genomic_DNA"/>
</dbReference>
<evidence type="ECO:0000256" key="2">
    <source>
        <dbReference type="RuleBase" id="RU004328"/>
    </source>
</evidence>
<comment type="caution">
    <text evidence="5">The sequence shown here is derived from an EMBL/GenBank/DDBJ whole genome shotgun (WGS) entry which is preliminary data.</text>
</comment>
<evidence type="ECO:0000313" key="6">
    <source>
        <dbReference type="Proteomes" id="UP000184290"/>
    </source>
</evidence>
<sequence length="319" mass="34171">MICAMRITGLAIAIWIIALAGASAQQPMTGSFRAEATCSAPPSIRTPDDNPGNVRVVSGQSYELLGRNATPGSHYLIRIPGAEPERRWVAYGCGRVGDTAQQAAAVGGYVLAASWPSAFCEEQPNARECRAGRSFSRFALHGLWPQTADGRAYCDLSHEAAERMAETRWRDLPATPVASRTESELARVMPGVQSGLDRHQWAKHGTCSGMAADAYFIEAVRLIDALNASAVRRLFAGAIGDELSSALIRDTFDEAFGKGAGQRVLVDCNEVGGRRLISELRIALGPLSDEPLERLIAQGERQPPGCRGGEVDAPGPQRD</sequence>
<proteinExistence type="inferred from homology"/>
<dbReference type="InterPro" id="IPR036430">
    <property type="entry name" value="RNase_T2-like_sf"/>
</dbReference>
<organism evidence="5 6">
    <name type="scientific">Aureimonas altamirensis DSM 21988</name>
    <dbReference type="NCBI Taxonomy" id="1121026"/>
    <lineage>
        <taxon>Bacteria</taxon>
        <taxon>Pseudomonadati</taxon>
        <taxon>Pseudomonadota</taxon>
        <taxon>Alphaproteobacteria</taxon>
        <taxon>Hyphomicrobiales</taxon>
        <taxon>Aurantimonadaceae</taxon>
        <taxon>Aureimonas</taxon>
    </lineage>
</organism>
<reference evidence="5 6" key="1">
    <citation type="submission" date="2016-11" db="EMBL/GenBank/DDBJ databases">
        <authorList>
            <person name="Varghese N."/>
            <person name="Submissions S."/>
        </authorList>
    </citation>
    <scope>NUCLEOTIDE SEQUENCE [LARGE SCALE GENOMIC DNA]</scope>
    <source>
        <strain evidence="5 6">DSM 21988</strain>
    </source>
</reference>
<dbReference type="InterPro" id="IPR033130">
    <property type="entry name" value="RNase_T2_His_AS_2"/>
</dbReference>
<comment type="similarity">
    <text evidence="1 2">Belongs to the RNase T2 family.</text>
</comment>
<evidence type="ECO:0000256" key="4">
    <source>
        <dbReference type="SAM" id="SignalP"/>
    </source>
</evidence>
<dbReference type="PANTHER" id="PTHR11240">
    <property type="entry name" value="RIBONUCLEASE T2"/>
    <property type="match status" value="1"/>
</dbReference>
<accession>A0ABY1IMZ0</accession>
<evidence type="ECO:0000256" key="1">
    <source>
        <dbReference type="ARBA" id="ARBA00007469"/>
    </source>
</evidence>
<dbReference type="PANTHER" id="PTHR11240:SF22">
    <property type="entry name" value="RIBONUCLEASE T2"/>
    <property type="match status" value="1"/>
</dbReference>
<gene>
    <name evidence="5" type="ORF">SAMN02745911_2756</name>
</gene>
<dbReference type="Pfam" id="PF00445">
    <property type="entry name" value="Ribonuclease_T2"/>
    <property type="match status" value="1"/>
</dbReference>
<feature type="region of interest" description="Disordered" evidence="3">
    <location>
        <begin position="295"/>
        <end position="319"/>
    </location>
</feature>
<feature type="signal peptide" evidence="4">
    <location>
        <begin position="1"/>
        <end position="24"/>
    </location>
</feature>
<keyword evidence="6" id="KW-1185">Reference proteome</keyword>
<protein>
    <submittedName>
        <fullName evidence="5">Ribonuclease T2</fullName>
    </submittedName>
</protein>
<name>A0ABY1IMZ0_9HYPH</name>
<dbReference type="SUPFAM" id="SSF55895">
    <property type="entry name" value="Ribonuclease Rh-like"/>
    <property type="match status" value="1"/>
</dbReference>
<dbReference type="InterPro" id="IPR001568">
    <property type="entry name" value="RNase_T2-like"/>
</dbReference>
<feature type="chain" id="PRO_5047310893" evidence="4">
    <location>
        <begin position="25"/>
        <end position="319"/>
    </location>
</feature>
<dbReference type="InterPro" id="IPR018188">
    <property type="entry name" value="RNase_T2_His_AS_1"/>
</dbReference>
<evidence type="ECO:0000313" key="5">
    <source>
        <dbReference type="EMBL" id="SHJ52189.1"/>
    </source>
</evidence>
<dbReference type="Proteomes" id="UP000184290">
    <property type="component" value="Unassembled WGS sequence"/>
</dbReference>
<dbReference type="PROSITE" id="PS00531">
    <property type="entry name" value="RNASE_T2_2"/>
    <property type="match status" value="1"/>
</dbReference>
<evidence type="ECO:0000256" key="3">
    <source>
        <dbReference type="SAM" id="MobiDB-lite"/>
    </source>
</evidence>
<dbReference type="PROSITE" id="PS00530">
    <property type="entry name" value="RNASE_T2_1"/>
    <property type="match status" value="1"/>
</dbReference>
<keyword evidence="4" id="KW-0732">Signal</keyword>